<feature type="chain" id="PRO_5013028958" description="Secreted protein" evidence="1">
    <location>
        <begin position="22"/>
        <end position="203"/>
    </location>
</feature>
<gene>
    <name evidence="2" type="ORF">PEL8287_01997</name>
</gene>
<evidence type="ECO:0000256" key="1">
    <source>
        <dbReference type="SAM" id="SignalP"/>
    </source>
</evidence>
<evidence type="ECO:0000313" key="2">
    <source>
        <dbReference type="EMBL" id="SLN40462.1"/>
    </source>
</evidence>
<dbReference type="RefSeq" id="WP_139837761.1">
    <property type="nucleotide sequence ID" value="NZ_FWFL01000004.1"/>
</dbReference>
<sequence length="203" mass="22679">MRLKFCIIACHLAMVPALASAQSLGVESGAARDYIILKQPQRDHEVILRLRPDNPGAAPRKLRWERWDPNGRSYTEERRIRWHASASCKSGIDWISIKGPGGTEKQTLNGSRKAIAGRSNFESFDSNALDNVCKNWARQATQACGEDPTIGPGCVNQKTFHFGPNNPLPRSQVVEVNGRCENGSNLPRRQYTPRLALECRLEN</sequence>
<feature type="signal peptide" evidence="1">
    <location>
        <begin position="1"/>
        <end position="21"/>
    </location>
</feature>
<keyword evidence="1" id="KW-0732">Signal</keyword>
<protein>
    <recommendedName>
        <fullName evidence="4">Secreted protein</fullName>
    </recommendedName>
</protein>
<keyword evidence="3" id="KW-1185">Reference proteome</keyword>
<evidence type="ECO:0000313" key="3">
    <source>
        <dbReference type="Proteomes" id="UP000193827"/>
    </source>
</evidence>
<dbReference type="AlphaFoldDB" id="A0A1Y5SIK1"/>
<name>A0A1Y5SIK1_9RHOB</name>
<accession>A0A1Y5SIK1</accession>
<reference evidence="2 3" key="1">
    <citation type="submission" date="2017-03" db="EMBL/GenBank/DDBJ databases">
        <authorList>
            <person name="Afonso C.L."/>
            <person name="Miller P.J."/>
            <person name="Scott M.A."/>
            <person name="Spackman E."/>
            <person name="Goraichik I."/>
            <person name="Dimitrov K.M."/>
            <person name="Suarez D.L."/>
            <person name="Swayne D.E."/>
        </authorList>
    </citation>
    <scope>NUCLEOTIDE SEQUENCE [LARGE SCALE GENOMIC DNA]</scope>
    <source>
        <strain evidence="2 3">CECT 8287</strain>
    </source>
</reference>
<organism evidence="2 3">
    <name type="scientific">Roseovarius litorisediminis</name>
    <dbReference type="NCBI Taxonomy" id="1312363"/>
    <lineage>
        <taxon>Bacteria</taxon>
        <taxon>Pseudomonadati</taxon>
        <taxon>Pseudomonadota</taxon>
        <taxon>Alphaproteobacteria</taxon>
        <taxon>Rhodobacterales</taxon>
        <taxon>Roseobacteraceae</taxon>
        <taxon>Roseovarius</taxon>
    </lineage>
</organism>
<evidence type="ECO:0008006" key="4">
    <source>
        <dbReference type="Google" id="ProtNLM"/>
    </source>
</evidence>
<dbReference type="Proteomes" id="UP000193827">
    <property type="component" value="Unassembled WGS sequence"/>
</dbReference>
<proteinExistence type="predicted"/>
<dbReference type="OrthoDB" id="7828441at2"/>
<dbReference type="EMBL" id="FWFL01000004">
    <property type="protein sequence ID" value="SLN40462.1"/>
    <property type="molecule type" value="Genomic_DNA"/>
</dbReference>